<name>A0ABQ9HI06_9NEOP</name>
<keyword evidence="4" id="KW-1185">Reference proteome</keyword>
<sequence length="383" mass="43450">MKLEGHSLRNGETVLVPRIALIPYDVPFEFPTLQFPHKVCFTMAINKSQLGKYSSSQEFNLGRTVSPTAVFTWRARRPGNTHAVIRCDGIQMHLCFATYVYQRVSGTRNVLLTVIVDREVRRIPQVEDITLGMVERTAALVPVHLLERCISTSAATTTTTKASANRKKKYSRPLTESEIMELLMKSDDSSTSDISSDSEPGGVDEDSRPEESSIDECFPVHLRAKYTSDRYQNNVDHADEDTTEAPVRPSFTRDIDITEVKALFGLHYLAGVLKMNSVTTRELFDKHTGVISFCSIMSHARFEFLTNSLRFDRENSSERRKNDRLAAIRKCRRDSSILLSPKKKKIFTMLSTMRGRKYEDKAVRIPEITELYNATKGGIDCFD</sequence>
<evidence type="ECO:0000313" key="3">
    <source>
        <dbReference type="EMBL" id="KAJ8883961.1"/>
    </source>
</evidence>
<proteinExistence type="predicted"/>
<feature type="domain" description="PiggyBac transposable element-derived protein" evidence="2">
    <location>
        <begin position="250"/>
        <end position="330"/>
    </location>
</feature>
<gene>
    <name evidence="3" type="ORF">PR048_015817</name>
</gene>
<accession>A0ABQ9HI06</accession>
<evidence type="ECO:0000259" key="2">
    <source>
        <dbReference type="Pfam" id="PF13843"/>
    </source>
</evidence>
<feature type="compositionally biased region" description="Low complexity" evidence="1">
    <location>
        <begin position="189"/>
        <end position="198"/>
    </location>
</feature>
<organism evidence="3 4">
    <name type="scientific">Dryococelus australis</name>
    <dbReference type="NCBI Taxonomy" id="614101"/>
    <lineage>
        <taxon>Eukaryota</taxon>
        <taxon>Metazoa</taxon>
        <taxon>Ecdysozoa</taxon>
        <taxon>Arthropoda</taxon>
        <taxon>Hexapoda</taxon>
        <taxon>Insecta</taxon>
        <taxon>Pterygota</taxon>
        <taxon>Neoptera</taxon>
        <taxon>Polyneoptera</taxon>
        <taxon>Phasmatodea</taxon>
        <taxon>Verophasmatodea</taxon>
        <taxon>Anareolatae</taxon>
        <taxon>Phasmatidae</taxon>
        <taxon>Eurycanthinae</taxon>
        <taxon>Dryococelus</taxon>
    </lineage>
</organism>
<reference evidence="3 4" key="1">
    <citation type="submission" date="2023-02" db="EMBL/GenBank/DDBJ databases">
        <title>LHISI_Scaffold_Assembly.</title>
        <authorList>
            <person name="Stuart O.P."/>
            <person name="Cleave R."/>
            <person name="Magrath M.J.L."/>
            <person name="Mikheyev A.S."/>
        </authorList>
    </citation>
    <scope>NUCLEOTIDE SEQUENCE [LARGE SCALE GENOMIC DNA]</scope>
    <source>
        <strain evidence="3">Daus_M_001</strain>
        <tissue evidence="3">Leg muscle</tissue>
    </source>
</reference>
<dbReference type="Proteomes" id="UP001159363">
    <property type="component" value="Chromosome 4"/>
</dbReference>
<dbReference type="Pfam" id="PF13843">
    <property type="entry name" value="DDE_Tnp_1_7"/>
    <property type="match status" value="1"/>
</dbReference>
<dbReference type="EMBL" id="JARBHB010000005">
    <property type="protein sequence ID" value="KAJ8883961.1"/>
    <property type="molecule type" value="Genomic_DNA"/>
</dbReference>
<feature type="region of interest" description="Disordered" evidence="1">
    <location>
        <begin position="185"/>
        <end position="214"/>
    </location>
</feature>
<protein>
    <recommendedName>
        <fullName evidence="2">PiggyBac transposable element-derived protein domain-containing protein</fullName>
    </recommendedName>
</protein>
<evidence type="ECO:0000256" key="1">
    <source>
        <dbReference type="SAM" id="MobiDB-lite"/>
    </source>
</evidence>
<comment type="caution">
    <text evidence="3">The sequence shown here is derived from an EMBL/GenBank/DDBJ whole genome shotgun (WGS) entry which is preliminary data.</text>
</comment>
<dbReference type="InterPro" id="IPR029526">
    <property type="entry name" value="PGBD"/>
</dbReference>
<evidence type="ECO:0000313" key="4">
    <source>
        <dbReference type="Proteomes" id="UP001159363"/>
    </source>
</evidence>